<keyword evidence="1" id="KW-0540">Nuclease</keyword>
<evidence type="ECO:0000313" key="2">
    <source>
        <dbReference type="Proteomes" id="UP000269801"/>
    </source>
</evidence>
<evidence type="ECO:0000313" key="1">
    <source>
        <dbReference type="EMBL" id="RMS27144.1"/>
    </source>
</evidence>
<gene>
    <name evidence="1" type="ORF">ALP70_03269</name>
</gene>
<dbReference type="Proteomes" id="UP000269801">
    <property type="component" value="Unassembled WGS sequence"/>
</dbReference>
<name>A0A3M5BP40_PSESS</name>
<dbReference type="AlphaFoldDB" id="A0A3M5BP40"/>
<reference evidence="1 2" key="1">
    <citation type="submission" date="2018-08" db="EMBL/GenBank/DDBJ databases">
        <title>Recombination of ecologically and evolutionarily significant loci maintains genetic cohesion in the Pseudomonas syringae species complex.</title>
        <authorList>
            <person name="Dillon M."/>
            <person name="Thakur S."/>
            <person name="Almeida R.N.D."/>
            <person name="Weir B.S."/>
            <person name="Guttman D.S."/>
        </authorList>
    </citation>
    <scope>NUCLEOTIDE SEQUENCE [LARGE SCALE GENOMIC DNA]</scope>
    <source>
        <strain evidence="1 2">ICMP 13685</strain>
    </source>
</reference>
<protein>
    <submittedName>
        <fullName evidence="1">ATP-dependent endonuclease</fullName>
    </submittedName>
</protein>
<dbReference type="EMBL" id="RBSL01000215">
    <property type="protein sequence ID" value="RMS27144.1"/>
    <property type="molecule type" value="Genomic_DNA"/>
</dbReference>
<accession>A0A3M5BP40</accession>
<keyword evidence="1" id="KW-0255">Endonuclease</keyword>
<organism evidence="1 2">
    <name type="scientific">Pseudomonas savastanoi</name>
    <name type="common">Pseudomonas syringae pv. savastanoi</name>
    <dbReference type="NCBI Taxonomy" id="29438"/>
    <lineage>
        <taxon>Bacteria</taxon>
        <taxon>Pseudomonadati</taxon>
        <taxon>Pseudomonadota</taxon>
        <taxon>Gammaproteobacteria</taxon>
        <taxon>Pseudomonadales</taxon>
        <taxon>Pseudomonadaceae</taxon>
        <taxon>Pseudomonas</taxon>
    </lineage>
</organism>
<proteinExistence type="predicted"/>
<keyword evidence="1" id="KW-0378">Hydrolase</keyword>
<dbReference type="GO" id="GO:0004519">
    <property type="term" value="F:endonuclease activity"/>
    <property type="evidence" value="ECO:0007669"/>
    <property type="project" value="UniProtKB-KW"/>
</dbReference>
<comment type="caution">
    <text evidence="1">The sequence shown here is derived from an EMBL/GenBank/DDBJ whole genome shotgun (WGS) entry which is preliminary data.</text>
</comment>
<sequence>MAASQKAGMARKVRLDNFCKGNIYLSVHYASHTFEVDFIKSGNEEEVHDVVDEIYQDDDTKVLSREEIMSGRVSVYGKRALTMATYAGKGWFAIQLADKVSPCTTIPDYILNAIFDAQPSISDSLRLRILQYRISTFKRFNYFQDFAAAVYEAEEQIQALEDGIIDYENVINALELFFPTDKLIQKLVGL</sequence>